<gene>
    <name evidence="1" type="ORF">ISU10_09145</name>
</gene>
<evidence type="ECO:0000313" key="1">
    <source>
        <dbReference type="EMBL" id="MBF4767930.1"/>
    </source>
</evidence>
<evidence type="ECO:0000313" key="2">
    <source>
        <dbReference type="Proteomes" id="UP000660668"/>
    </source>
</evidence>
<dbReference type="RefSeq" id="WP_194696078.1">
    <property type="nucleotide sequence ID" value="NZ_JADKPO010000010.1"/>
</dbReference>
<dbReference type="EMBL" id="JADKPO010000010">
    <property type="protein sequence ID" value="MBF4767930.1"/>
    <property type="molecule type" value="Genomic_DNA"/>
</dbReference>
<accession>A0A930VND4</accession>
<keyword evidence="2" id="KW-1185">Reference proteome</keyword>
<comment type="caution">
    <text evidence="1">The sequence shown here is derived from an EMBL/GenBank/DDBJ whole genome shotgun (WGS) entry which is preliminary data.</text>
</comment>
<reference evidence="1" key="1">
    <citation type="submission" date="2020-11" db="EMBL/GenBank/DDBJ databases">
        <title>Nocardioides cynanchi sp. nov., isolated from soil of rhizosphere of Cynanchum wilfordii.</title>
        <authorList>
            <person name="Lee J.-S."/>
            <person name="Suh M.K."/>
            <person name="Kim J.-S."/>
        </authorList>
    </citation>
    <scope>NUCLEOTIDE SEQUENCE</scope>
    <source>
        <strain evidence="1">KCTC 19276</strain>
    </source>
</reference>
<name>A0A930VND4_9ACTN</name>
<protein>
    <submittedName>
        <fullName evidence="1">Uncharacterized protein</fullName>
    </submittedName>
</protein>
<proteinExistence type="predicted"/>
<sequence length="52" mass="5731">MATRSWQESHLRRERRFLCGVHFVRKRASSLLFGVGEDAEIVAASAASGVPS</sequence>
<organism evidence="1 2">
    <name type="scientific">Nocardioides agariphilus</name>
    <dbReference type="NCBI Taxonomy" id="433664"/>
    <lineage>
        <taxon>Bacteria</taxon>
        <taxon>Bacillati</taxon>
        <taxon>Actinomycetota</taxon>
        <taxon>Actinomycetes</taxon>
        <taxon>Propionibacteriales</taxon>
        <taxon>Nocardioidaceae</taxon>
        <taxon>Nocardioides</taxon>
    </lineage>
</organism>
<dbReference type="Proteomes" id="UP000660668">
    <property type="component" value="Unassembled WGS sequence"/>
</dbReference>
<dbReference type="AlphaFoldDB" id="A0A930VND4"/>